<sequence>MSAMAAHSQTAGDATRKDGPYRYLVLPGNESALMREAMERRPWWRPAEEGGAWNFWWGGNGQKFEWASFGSGSNEPRMVNRIENHKEVCSKSGLAENLAILAQQPDAPAWIPETYVLSQGDPKGAAAFKRAYERHARAGTGTTWIVKPTSCNRGNGIEIFNAAAAVLAHVGSRRPGSRSIVQKYIDAPLLVGGRKFDLRAYVLVTPGREVFLHREAYVRTCATPYSLSDVSNKASHLTNDAVQKKTEEYGQHEDHCKLTLDELQAAVGAAADVHGAVRVQMVDCVSRLFGLVLPKLDPKRRAHSFELFGLDFMIDAHGGVTLIEVNTSPALFRQGRYLSDLLPRVVEEVAQRCVDAVVPPPRVGDAPKRLDGFERVTLAACTSLGPSSAAAAAAGAVAVEPSAARAGRVGAGAAASAAPKPARCAAGAAAPAAAKPARTAGGASVQKGPLPTGRAVVAAT</sequence>
<dbReference type="PANTHER" id="PTHR46069:SF1">
    <property type="entry name" value="CHROMOSOME UNDETERMINED SCAFFOLD_125, WHOLE GENOME SHOTGUN SEQUENCE"/>
    <property type="match status" value="1"/>
</dbReference>
<dbReference type="Gene3D" id="3.30.470.20">
    <property type="entry name" value="ATP-grasp fold, B domain"/>
    <property type="match status" value="1"/>
</dbReference>
<evidence type="ECO:0000313" key="2">
    <source>
        <dbReference type="EMBL" id="CAD8311153.1"/>
    </source>
</evidence>
<gene>
    <name evidence="2" type="ORF">CEUR00632_LOCUS21059</name>
</gene>
<dbReference type="PROSITE" id="PS51221">
    <property type="entry name" value="TTL"/>
    <property type="match status" value="1"/>
</dbReference>
<feature type="region of interest" description="Disordered" evidence="1">
    <location>
        <begin position="439"/>
        <end position="460"/>
    </location>
</feature>
<evidence type="ECO:0000256" key="1">
    <source>
        <dbReference type="SAM" id="MobiDB-lite"/>
    </source>
</evidence>
<accession>A0A7R9W2A9</accession>
<protein>
    <recommendedName>
        <fullName evidence="3">Tubulin--tyrosine ligase-like protein 9</fullName>
    </recommendedName>
</protein>
<dbReference type="AlphaFoldDB" id="A0A7R9W2A9"/>
<dbReference type="PANTHER" id="PTHR46069">
    <property type="entry name" value="TUBULIN TYROSINE LIGASE"/>
    <property type="match status" value="1"/>
</dbReference>
<dbReference type="Pfam" id="PF03133">
    <property type="entry name" value="TTL"/>
    <property type="match status" value="1"/>
</dbReference>
<dbReference type="SUPFAM" id="SSF56059">
    <property type="entry name" value="Glutathione synthetase ATP-binding domain-like"/>
    <property type="match status" value="1"/>
</dbReference>
<dbReference type="EMBL" id="HBEC01045174">
    <property type="protein sequence ID" value="CAD8311153.1"/>
    <property type="molecule type" value="Transcribed_RNA"/>
</dbReference>
<evidence type="ECO:0008006" key="3">
    <source>
        <dbReference type="Google" id="ProtNLM"/>
    </source>
</evidence>
<proteinExistence type="predicted"/>
<name>A0A7R9W2A9_9CHLO</name>
<reference evidence="2" key="1">
    <citation type="submission" date="2021-01" db="EMBL/GenBank/DDBJ databases">
        <authorList>
            <person name="Corre E."/>
            <person name="Pelletier E."/>
            <person name="Niang G."/>
            <person name="Scheremetjew M."/>
            <person name="Finn R."/>
            <person name="Kale V."/>
            <person name="Holt S."/>
            <person name="Cochrane G."/>
            <person name="Meng A."/>
            <person name="Brown T."/>
            <person name="Cohen L."/>
        </authorList>
    </citation>
    <scope>NUCLEOTIDE SEQUENCE</scope>
    <source>
        <strain evidence="2">CCMP219</strain>
    </source>
</reference>
<dbReference type="InterPro" id="IPR004344">
    <property type="entry name" value="TTL/TTLL_fam"/>
</dbReference>
<organism evidence="2">
    <name type="scientific">Chlamydomonas euryale</name>
    <dbReference type="NCBI Taxonomy" id="1486919"/>
    <lineage>
        <taxon>Eukaryota</taxon>
        <taxon>Viridiplantae</taxon>
        <taxon>Chlorophyta</taxon>
        <taxon>core chlorophytes</taxon>
        <taxon>Chlorophyceae</taxon>
        <taxon>CS clade</taxon>
        <taxon>Chlamydomonadales</taxon>
        <taxon>Chlamydomonadaceae</taxon>
        <taxon>Chlamydomonas</taxon>
    </lineage>
</organism>